<feature type="transmembrane region" description="Helical" evidence="1">
    <location>
        <begin position="14"/>
        <end position="34"/>
    </location>
</feature>
<protein>
    <submittedName>
        <fullName evidence="2">Uncharacterized protein</fullName>
    </submittedName>
</protein>
<name>B0C3Q6_ACAM1</name>
<reference evidence="2 3" key="1">
    <citation type="journal article" date="2008" name="Proc. Natl. Acad. Sci. U.S.A.">
        <title>Niche adaptation and genome expansion in the chlorophyll d-producing cyanobacterium Acaryochloris marina.</title>
        <authorList>
            <person name="Swingley W.D."/>
            <person name="Chen M."/>
            <person name="Cheung P.C."/>
            <person name="Conrad A.L."/>
            <person name="Dejesa L.C."/>
            <person name="Hao J."/>
            <person name="Honchak B.M."/>
            <person name="Karbach L.E."/>
            <person name="Kurdoglu A."/>
            <person name="Lahiri S."/>
            <person name="Mastrian S.D."/>
            <person name="Miyashita H."/>
            <person name="Page L."/>
            <person name="Ramakrishna P."/>
            <person name="Satoh S."/>
            <person name="Sattley W.M."/>
            <person name="Shimada Y."/>
            <person name="Taylor H.L."/>
            <person name="Tomo T."/>
            <person name="Tsuchiya T."/>
            <person name="Wang Z.T."/>
            <person name="Raymond J."/>
            <person name="Mimuro M."/>
            <person name="Blankenship R.E."/>
            <person name="Touchman J.W."/>
        </authorList>
    </citation>
    <scope>NUCLEOTIDE SEQUENCE [LARGE SCALE GENOMIC DNA]</scope>
    <source>
        <strain evidence="3">MBIC 11017</strain>
    </source>
</reference>
<dbReference type="AlphaFoldDB" id="B0C3Q6"/>
<keyword evidence="3" id="KW-1185">Reference proteome</keyword>
<keyword evidence="1" id="KW-0812">Transmembrane</keyword>
<sequence length="135" mass="15157">MMPDIFDYILGDRYILPLLALTVVSFLLSVQHFYNTNTDNSEYQSSHSSQAASETKTQSKGGWKINLLFIAGGLFYLRVVGNLVGFSRADFYLDEDGLSGKAGLLLISGYYVVIFFIILARRAGEWLSKRLNNQT</sequence>
<evidence type="ECO:0000256" key="1">
    <source>
        <dbReference type="SAM" id="Phobius"/>
    </source>
</evidence>
<feature type="transmembrane region" description="Helical" evidence="1">
    <location>
        <begin position="65"/>
        <end position="86"/>
    </location>
</feature>
<evidence type="ECO:0000313" key="3">
    <source>
        <dbReference type="Proteomes" id="UP000000268"/>
    </source>
</evidence>
<proteinExistence type="predicted"/>
<organism evidence="2 3">
    <name type="scientific">Acaryochloris marina (strain MBIC 11017)</name>
    <dbReference type="NCBI Taxonomy" id="329726"/>
    <lineage>
        <taxon>Bacteria</taxon>
        <taxon>Bacillati</taxon>
        <taxon>Cyanobacteriota</taxon>
        <taxon>Cyanophyceae</taxon>
        <taxon>Acaryochloridales</taxon>
        <taxon>Acaryochloridaceae</taxon>
        <taxon>Acaryochloris</taxon>
    </lineage>
</organism>
<dbReference type="EMBL" id="CP000828">
    <property type="protein sequence ID" value="ABW30993.1"/>
    <property type="molecule type" value="Genomic_DNA"/>
</dbReference>
<dbReference type="KEGG" id="amr:AM1_6061"/>
<dbReference type="RefSeq" id="WP_012166191.1">
    <property type="nucleotide sequence ID" value="NC_009925.1"/>
</dbReference>
<keyword evidence="1" id="KW-1133">Transmembrane helix</keyword>
<keyword evidence="1" id="KW-0472">Membrane</keyword>
<dbReference type="HOGENOM" id="CLU_1881201_0_0_3"/>
<evidence type="ECO:0000313" key="2">
    <source>
        <dbReference type="EMBL" id="ABW30993.1"/>
    </source>
</evidence>
<feature type="transmembrane region" description="Helical" evidence="1">
    <location>
        <begin position="98"/>
        <end position="120"/>
    </location>
</feature>
<dbReference type="Proteomes" id="UP000000268">
    <property type="component" value="Chromosome"/>
</dbReference>
<gene>
    <name evidence="2" type="ordered locus">AM1_6061</name>
</gene>
<accession>B0C3Q6</accession>